<feature type="non-terminal residue" evidence="1">
    <location>
        <position position="319"/>
    </location>
</feature>
<dbReference type="AlphaFoldDB" id="A0AAD5BRB2"/>
<accession>A0AAD5BRB2</accession>
<sequence length="319" mass="35659">KGRFLLWSDLERFLHLLYTRRFPCLIIFLHFVLCNCVKTMVIRTWSGKRQHVELSAAGALVCLTHPYRCRVIYTRFKAIKKRKRNFEINSDSDVDNVDDSEVAGSKLKSRPTQSWKSLSFADEDDAETSKTLETPTKRIMDVVTELGERYGIRAVSNVSVDVEDSGGENEWFLTRVGPVGKCYGGQPENDQSVPLTGIPSNMFAGVSKQSDPVPVDDAPNTKASKNVAMNTESAVPTSLGLGLKQAFVPVVQWCGEIQNTLAGAMGTHRMKLGLASSLWKPDAGSPGEVKNTTTQWRKIWSSMWRRMWQVKSCQLLAPQ</sequence>
<reference evidence="1" key="1">
    <citation type="submission" date="2022-06" db="EMBL/GenBank/DDBJ databases">
        <title>Uncovering the hologenomic basis of an extraordinary plant invasion.</title>
        <authorList>
            <person name="Bieker V.C."/>
            <person name="Martin M.D."/>
            <person name="Gilbert T."/>
            <person name="Hodgins K."/>
            <person name="Battlay P."/>
            <person name="Petersen B."/>
            <person name="Wilson J."/>
        </authorList>
    </citation>
    <scope>NUCLEOTIDE SEQUENCE</scope>
    <source>
        <strain evidence="1">AA19_3_7</strain>
        <tissue evidence="1">Leaf</tissue>
    </source>
</reference>
<comment type="caution">
    <text evidence="1">The sequence shown here is derived from an EMBL/GenBank/DDBJ whole genome shotgun (WGS) entry which is preliminary data.</text>
</comment>
<protein>
    <submittedName>
        <fullName evidence="1">Uncharacterized protein</fullName>
    </submittedName>
</protein>
<evidence type="ECO:0000313" key="1">
    <source>
        <dbReference type="EMBL" id="KAI7727028.1"/>
    </source>
</evidence>
<evidence type="ECO:0000313" key="2">
    <source>
        <dbReference type="Proteomes" id="UP001206925"/>
    </source>
</evidence>
<proteinExistence type="predicted"/>
<dbReference type="Proteomes" id="UP001206925">
    <property type="component" value="Unassembled WGS sequence"/>
</dbReference>
<name>A0AAD5BRB2_AMBAR</name>
<dbReference type="EMBL" id="JAMZMK010011464">
    <property type="protein sequence ID" value="KAI7727028.1"/>
    <property type="molecule type" value="Genomic_DNA"/>
</dbReference>
<organism evidence="1 2">
    <name type="scientific">Ambrosia artemisiifolia</name>
    <name type="common">Common ragweed</name>
    <dbReference type="NCBI Taxonomy" id="4212"/>
    <lineage>
        <taxon>Eukaryota</taxon>
        <taxon>Viridiplantae</taxon>
        <taxon>Streptophyta</taxon>
        <taxon>Embryophyta</taxon>
        <taxon>Tracheophyta</taxon>
        <taxon>Spermatophyta</taxon>
        <taxon>Magnoliopsida</taxon>
        <taxon>eudicotyledons</taxon>
        <taxon>Gunneridae</taxon>
        <taxon>Pentapetalae</taxon>
        <taxon>asterids</taxon>
        <taxon>campanulids</taxon>
        <taxon>Asterales</taxon>
        <taxon>Asteraceae</taxon>
        <taxon>Asteroideae</taxon>
        <taxon>Heliantheae alliance</taxon>
        <taxon>Heliantheae</taxon>
        <taxon>Ambrosia</taxon>
    </lineage>
</organism>
<keyword evidence="2" id="KW-1185">Reference proteome</keyword>
<gene>
    <name evidence="1" type="ORF">M8C21_007515</name>
</gene>